<keyword evidence="2" id="KW-1185">Reference proteome</keyword>
<name>A0A161JHM0_STRLU</name>
<dbReference type="PANTHER" id="PTHR43857:SF1">
    <property type="entry name" value="YJGH FAMILY PROTEIN"/>
    <property type="match status" value="1"/>
</dbReference>
<dbReference type="SUPFAM" id="SSF55298">
    <property type="entry name" value="YjgF-like"/>
    <property type="match status" value="1"/>
</dbReference>
<dbReference type="Proteomes" id="UP000217676">
    <property type="component" value="Chromosome"/>
</dbReference>
<proteinExistence type="predicted"/>
<dbReference type="Pfam" id="PF01042">
    <property type="entry name" value="Ribonuc_L-PSP"/>
    <property type="match status" value="1"/>
</dbReference>
<dbReference type="InterPro" id="IPR035959">
    <property type="entry name" value="RutC-like_sf"/>
</dbReference>
<evidence type="ECO:0000313" key="1">
    <source>
        <dbReference type="EMBL" id="BAU85088.1"/>
    </source>
</evidence>
<gene>
    <name evidence="1" type="ORF">SLA_4200</name>
</gene>
<sequence>MNSRNPLDVHAPVAAYSHQTEVGPGARWLVLSGQIGMRPDGGVPSDPAEQLAVALENIRRNLAAAGMTVTDLVKLTFYLVDEITPAERRRVITDFLGAHLPATTLLYVSGLASPALRVEIDAWAAAEDTTTAPGL</sequence>
<protein>
    <submittedName>
        <fullName evidence="1">Endoribonuclease L-PSP superfamily</fullName>
    </submittedName>
</protein>
<accession>A0A161JHM0</accession>
<dbReference type="Gene3D" id="3.30.1330.40">
    <property type="entry name" value="RutC-like"/>
    <property type="match status" value="1"/>
</dbReference>
<reference evidence="1 2" key="1">
    <citation type="journal article" date="2016" name="Genome Announc.">
        <title>Complete Genome Sequence of Thiostrepton-Producing Streptomyces laurentii ATCC 31255.</title>
        <authorList>
            <person name="Doi K."/>
            <person name="Fujino Y."/>
            <person name="Nagayoshi Y."/>
            <person name="Ohshima T."/>
            <person name="Ogata S."/>
        </authorList>
    </citation>
    <scope>NUCLEOTIDE SEQUENCE [LARGE SCALE GENOMIC DNA]</scope>
    <source>
        <strain evidence="1 2">ATCC 31255</strain>
    </source>
</reference>
<dbReference type="PANTHER" id="PTHR43857">
    <property type="entry name" value="BLR7761 PROTEIN"/>
    <property type="match status" value="1"/>
</dbReference>
<organism evidence="1 2">
    <name type="scientific">Streptomyces laurentii</name>
    <dbReference type="NCBI Taxonomy" id="39478"/>
    <lineage>
        <taxon>Bacteria</taxon>
        <taxon>Bacillati</taxon>
        <taxon>Actinomycetota</taxon>
        <taxon>Actinomycetes</taxon>
        <taxon>Kitasatosporales</taxon>
        <taxon>Streptomycetaceae</taxon>
        <taxon>Streptomyces</taxon>
    </lineage>
</organism>
<dbReference type="EMBL" id="AP017424">
    <property type="protein sequence ID" value="BAU85088.1"/>
    <property type="molecule type" value="Genomic_DNA"/>
</dbReference>
<evidence type="ECO:0000313" key="2">
    <source>
        <dbReference type="Proteomes" id="UP000217676"/>
    </source>
</evidence>
<dbReference type="KEGG" id="slau:SLA_4200"/>
<dbReference type="InterPro" id="IPR006175">
    <property type="entry name" value="YjgF/YER057c/UK114"/>
</dbReference>
<dbReference type="CDD" id="cd00448">
    <property type="entry name" value="YjgF_YER057c_UK114_family"/>
    <property type="match status" value="1"/>
</dbReference>
<dbReference type="AlphaFoldDB" id="A0A161JHM0"/>